<proteinExistence type="predicted"/>
<dbReference type="Pfam" id="PF00211">
    <property type="entry name" value="Guanylate_cyc"/>
    <property type="match status" value="1"/>
</dbReference>
<dbReference type="OrthoDB" id="6064267at2759"/>
<dbReference type="GO" id="GO:0005886">
    <property type="term" value="C:plasma membrane"/>
    <property type="evidence" value="ECO:0007669"/>
    <property type="project" value="TreeGrafter"/>
</dbReference>
<keyword evidence="5" id="KW-0547">Nucleotide-binding</keyword>
<feature type="domain" description="Guanylate cyclase" evidence="11">
    <location>
        <begin position="583"/>
        <end position="713"/>
    </location>
</feature>
<dbReference type="EC" id="4.6.1.2" evidence="2"/>
<evidence type="ECO:0000256" key="10">
    <source>
        <dbReference type="SAM" id="Phobius"/>
    </source>
</evidence>
<keyword evidence="8" id="KW-0456">Lyase</keyword>
<keyword evidence="9" id="KW-0141">cGMP biosynthesis</keyword>
<dbReference type="GO" id="GO:0004383">
    <property type="term" value="F:guanylate cyclase activity"/>
    <property type="evidence" value="ECO:0007669"/>
    <property type="project" value="UniProtKB-EC"/>
</dbReference>
<dbReference type="GO" id="GO:0035556">
    <property type="term" value="P:intracellular signal transduction"/>
    <property type="evidence" value="ECO:0007669"/>
    <property type="project" value="InterPro"/>
</dbReference>
<sequence>MCNTGFSTVDYAIASESLLPEVKYFKTNDFTYLSDHVQINLYMNCSIISDTCMKKCLDEKRWHLIKSYKWTELSSSKLIDVLSTENVKKEILDLEMEHFDSNKLGVDGATEKLTKILQTIAENTCKVISKPTKKKKKKIKQIRMKQKTRIYPRHGSSEVQGNAGTISPILDRDIIDMINVRRRFNRCDTLCRGNPITDAGKRTQLVKMLSVVMIPVLVITGMTGNNFASSIGNYISSASVRDVLYFSIELGALLRIIQFERDMSALYVSNIKPETKDFLLQRYPDTDLAIQNLSYWPQGENLIPEMETREKFLSYLNKHRYQLDVFDQSVEAELNFYSGSIDVLLRWLYDSVSESGTGSIWKDVVAYQEIIVASELFGRERALGVSFYATGGFETREEYLLFVEKQNRANVTFESARFYSKIAFDLYNVELAKNPNVSESIEDFRNRIKSNNYSKESASIAEAEMWFGNMTIYQGVLTRTQKALALNIDENLVKASQDGLKSVITICIIFGFILIVCPLLVFAVYTLTSDIQKYSILIADRTRKLKKEKKRTELLLYKMLPKSVAEQLRQDKDVDPEKYYDSTICFSSIVDFENISSHSTPLQVVKTLTDLYKDFDHRIAMYDVYKVYTITDAYMVVSGIPKRNGIRHASQIGTMALDILDHIQNWVVPHLPGVRLEIRIGIHSGPVIAGIFEIKMPRYCLFGDTVNVALKMETLGAVNRIHISQTTRDYLLATDGYDMEERDDDVVKKDKEVCEIYKGIFRTYWLNNSDDFMPAKKICEIET</sequence>
<dbReference type="Pfam" id="PF07701">
    <property type="entry name" value="HNOBA"/>
    <property type="match status" value="1"/>
</dbReference>
<evidence type="ECO:0000256" key="8">
    <source>
        <dbReference type="ARBA" id="ARBA00023239"/>
    </source>
</evidence>
<dbReference type="SMART" id="SM00044">
    <property type="entry name" value="CYCc"/>
    <property type="match status" value="1"/>
</dbReference>
<dbReference type="InterPro" id="IPR013587">
    <property type="entry name" value="Nitrate/nitrite_sensing"/>
</dbReference>
<evidence type="ECO:0000313" key="13">
    <source>
        <dbReference type="Proteomes" id="UP000683360"/>
    </source>
</evidence>
<dbReference type="EMBL" id="CAJPWZ010003119">
    <property type="protein sequence ID" value="CAG2252411.1"/>
    <property type="molecule type" value="Genomic_DNA"/>
</dbReference>
<dbReference type="InterPro" id="IPR011645">
    <property type="entry name" value="HNOB_dom_associated"/>
</dbReference>
<dbReference type="InterPro" id="IPR029787">
    <property type="entry name" value="Nucleotide_cyclase"/>
</dbReference>
<organism evidence="12 13">
    <name type="scientific">Mytilus edulis</name>
    <name type="common">Blue mussel</name>
    <dbReference type="NCBI Taxonomy" id="6550"/>
    <lineage>
        <taxon>Eukaryota</taxon>
        <taxon>Metazoa</taxon>
        <taxon>Spiralia</taxon>
        <taxon>Lophotrochozoa</taxon>
        <taxon>Mollusca</taxon>
        <taxon>Bivalvia</taxon>
        <taxon>Autobranchia</taxon>
        <taxon>Pteriomorphia</taxon>
        <taxon>Mytilida</taxon>
        <taxon>Mytiloidea</taxon>
        <taxon>Mytilidae</taxon>
        <taxon>Mytilinae</taxon>
        <taxon>Mytilus</taxon>
    </lineage>
</organism>
<keyword evidence="7 10" id="KW-0472">Membrane</keyword>
<dbReference type="SUPFAM" id="SSF55073">
    <property type="entry name" value="Nucleotide cyclase"/>
    <property type="match status" value="1"/>
</dbReference>
<comment type="caution">
    <text evidence="12">The sequence shown here is derived from an EMBL/GenBank/DDBJ whole genome shotgun (WGS) entry which is preliminary data.</text>
</comment>
<dbReference type="CDD" id="cd07302">
    <property type="entry name" value="CHD"/>
    <property type="match status" value="1"/>
</dbReference>
<evidence type="ECO:0000256" key="9">
    <source>
        <dbReference type="ARBA" id="ARBA00023293"/>
    </source>
</evidence>
<dbReference type="PANTHER" id="PTHR11920">
    <property type="entry name" value="GUANYLYL CYCLASE"/>
    <property type="match status" value="1"/>
</dbReference>
<evidence type="ECO:0000256" key="2">
    <source>
        <dbReference type="ARBA" id="ARBA00012202"/>
    </source>
</evidence>
<keyword evidence="13" id="KW-1185">Reference proteome</keyword>
<dbReference type="FunFam" id="3.30.70.1230:FF:000030">
    <property type="entry name" value="Si:ch211-215j19.12"/>
    <property type="match status" value="1"/>
</dbReference>
<gene>
    <name evidence="12" type="ORF">MEDL_63991</name>
</gene>
<dbReference type="InterPro" id="IPR050401">
    <property type="entry name" value="Cyclic_nucleotide_synthase"/>
</dbReference>
<keyword evidence="4" id="KW-0732">Signal</keyword>
<dbReference type="GO" id="GO:0007168">
    <property type="term" value="P:receptor guanylyl cyclase signaling pathway"/>
    <property type="evidence" value="ECO:0007669"/>
    <property type="project" value="TreeGrafter"/>
</dbReference>
<dbReference type="GO" id="GO:0004016">
    <property type="term" value="F:adenylate cyclase activity"/>
    <property type="evidence" value="ECO:0007669"/>
    <property type="project" value="TreeGrafter"/>
</dbReference>
<evidence type="ECO:0000256" key="3">
    <source>
        <dbReference type="ARBA" id="ARBA00022692"/>
    </source>
</evidence>
<keyword evidence="3 10" id="KW-0812">Transmembrane</keyword>
<reference evidence="12" key="1">
    <citation type="submission" date="2021-03" db="EMBL/GenBank/DDBJ databases">
        <authorList>
            <person name="Bekaert M."/>
        </authorList>
    </citation>
    <scope>NUCLEOTIDE SEQUENCE</scope>
</reference>
<accession>A0A8S3V7F2</accession>
<dbReference type="AlphaFoldDB" id="A0A8S3V7F2"/>
<dbReference type="Gene3D" id="6.10.250.780">
    <property type="match status" value="1"/>
</dbReference>
<dbReference type="PANTHER" id="PTHR11920:SF501">
    <property type="entry name" value="GUANYLATE CYCLASE 32E"/>
    <property type="match status" value="1"/>
</dbReference>
<dbReference type="GO" id="GO:0000166">
    <property type="term" value="F:nucleotide binding"/>
    <property type="evidence" value="ECO:0007669"/>
    <property type="project" value="UniProtKB-KW"/>
</dbReference>
<dbReference type="Gene3D" id="3.30.70.1230">
    <property type="entry name" value="Nucleotide cyclase"/>
    <property type="match status" value="1"/>
</dbReference>
<evidence type="ECO:0000256" key="6">
    <source>
        <dbReference type="ARBA" id="ARBA00022989"/>
    </source>
</evidence>
<evidence type="ECO:0000259" key="11">
    <source>
        <dbReference type="PROSITE" id="PS50125"/>
    </source>
</evidence>
<dbReference type="Pfam" id="PF08376">
    <property type="entry name" value="NIT"/>
    <property type="match status" value="1"/>
</dbReference>
<dbReference type="GO" id="GO:0001653">
    <property type="term" value="F:peptide receptor activity"/>
    <property type="evidence" value="ECO:0007669"/>
    <property type="project" value="TreeGrafter"/>
</dbReference>
<dbReference type="Proteomes" id="UP000683360">
    <property type="component" value="Unassembled WGS sequence"/>
</dbReference>
<feature type="transmembrane region" description="Helical" evidence="10">
    <location>
        <begin position="503"/>
        <end position="527"/>
    </location>
</feature>
<evidence type="ECO:0000256" key="7">
    <source>
        <dbReference type="ARBA" id="ARBA00023136"/>
    </source>
</evidence>
<keyword evidence="6 10" id="KW-1133">Transmembrane helix</keyword>
<dbReference type="InterPro" id="IPR001054">
    <property type="entry name" value="A/G_cyclase"/>
</dbReference>
<evidence type="ECO:0000256" key="5">
    <source>
        <dbReference type="ARBA" id="ARBA00022741"/>
    </source>
</evidence>
<protein>
    <recommendedName>
        <fullName evidence="2">guanylate cyclase</fullName>
        <ecNumber evidence="2">4.6.1.2</ecNumber>
    </recommendedName>
</protein>
<comment type="subcellular location">
    <subcellularLocation>
        <location evidence="1">Membrane</location>
        <topology evidence="1">Single-pass type I membrane protein</topology>
    </subcellularLocation>
</comment>
<evidence type="ECO:0000256" key="1">
    <source>
        <dbReference type="ARBA" id="ARBA00004479"/>
    </source>
</evidence>
<evidence type="ECO:0000256" key="4">
    <source>
        <dbReference type="ARBA" id="ARBA00022729"/>
    </source>
</evidence>
<dbReference type="PROSITE" id="PS50125">
    <property type="entry name" value="GUANYLATE_CYCLASE_2"/>
    <property type="match status" value="1"/>
</dbReference>
<name>A0A8S3V7F2_MYTED</name>
<evidence type="ECO:0000313" key="12">
    <source>
        <dbReference type="EMBL" id="CAG2252411.1"/>
    </source>
</evidence>